<keyword evidence="1" id="KW-0175">Coiled coil</keyword>
<protein>
    <submittedName>
        <fullName evidence="3">Uncharacterized protein</fullName>
    </submittedName>
</protein>
<organism evidence="3 4">
    <name type="scientific">Abyssobacteria bacterium (strain SURF_5)</name>
    <dbReference type="NCBI Taxonomy" id="2093360"/>
    <lineage>
        <taxon>Bacteria</taxon>
        <taxon>Pseudomonadati</taxon>
        <taxon>Candidatus Hydrogenedentota</taxon>
        <taxon>Candidatus Abyssobacteria</taxon>
    </lineage>
</organism>
<evidence type="ECO:0000256" key="1">
    <source>
        <dbReference type="SAM" id="Coils"/>
    </source>
</evidence>
<dbReference type="EMBL" id="QZKU01000113">
    <property type="protein sequence ID" value="RJP17624.1"/>
    <property type="molecule type" value="Genomic_DNA"/>
</dbReference>
<evidence type="ECO:0000313" key="3">
    <source>
        <dbReference type="EMBL" id="RJP17624.1"/>
    </source>
</evidence>
<dbReference type="Gene3D" id="2.60.220.30">
    <property type="match status" value="1"/>
</dbReference>
<comment type="caution">
    <text evidence="3">The sequence shown here is derived from an EMBL/GenBank/DDBJ whole genome shotgun (WGS) entry which is preliminary data.</text>
</comment>
<keyword evidence="2" id="KW-0812">Transmembrane</keyword>
<feature type="coiled-coil region" evidence="1">
    <location>
        <begin position="204"/>
        <end position="231"/>
    </location>
</feature>
<evidence type="ECO:0000313" key="4">
    <source>
        <dbReference type="Proteomes" id="UP000265882"/>
    </source>
</evidence>
<name>A0A3A4NPD6_ABYX5</name>
<accession>A0A3A4NPD6</accession>
<proteinExistence type="predicted"/>
<feature type="transmembrane region" description="Helical" evidence="2">
    <location>
        <begin position="12"/>
        <end position="36"/>
    </location>
</feature>
<evidence type="ECO:0000256" key="2">
    <source>
        <dbReference type="SAM" id="Phobius"/>
    </source>
</evidence>
<reference evidence="3 4" key="1">
    <citation type="journal article" date="2017" name="ISME J.">
        <title>Energy and carbon metabolisms in a deep terrestrial subsurface fluid microbial community.</title>
        <authorList>
            <person name="Momper L."/>
            <person name="Jungbluth S.P."/>
            <person name="Lee M.D."/>
            <person name="Amend J.P."/>
        </authorList>
    </citation>
    <scope>NUCLEOTIDE SEQUENCE [LARGE SCALE GENOMIC DNA]</scope>
    <source>
        <strain evidence="3">SURF_5</strain>
    </source>
</reference>
<gene>
    <name evidence="3" type="ORF">C4520_15975</name>
</gene>
<keyword evidence="2" id="KW-1133">Transmembrane helix</keyword>
<dbReference type="Proteomes" id="UP000265882">
    <property type="component" value="Unassembled WGS sequence"/>
</dbReference>
<sequence>MKTPSAGKIFRNLLLGLGAVLALLVISTLIFTHFYFKRTFSHQINGVVIRCSDGILRKSAADWEPLHPGDNIAPGMRIRMPVGRRSLLSFSGIRLLTDGPAEISIRNIRSFSIQSGTIAVAAGSVAETPEIFCGAGCVKMSDSVMRLAAEPPTLACVTGKAILTANGAQYMLEPGSQADLSGQQPSLTSSQLDDPFKRLKVSTLDRIRNRFEEVLAKYARAQEKFQSARAQRPNICTGGFFADGLQFASYLRPRPFLLAQRDAAAVADYYDNIFAPGNRSISIGKQKAIPLTPHFGSSWPMWSHDGSMVAFIEASVYAWQARVRVARLDDLDHPWDISQDHDDVLSFFPIAWAPDNRHVLFMVPDSVNPDPNASILWEGPYHIMIAPIDPAEGPLREFESPFSDLPISLPLPIGKTISPVIINLPWGDALLCANWGNLAYIPIEPDGQAVAGAPGLFLTNFNPRKDFIAGGIWSPSGSKILFAAAEDLRFDNGDVFILNDVEDILDGLALPPRTLDDPRIKRVASSKNFQIPGSFSYDESLVFFQEDVNGAWTAWYPALLLNCDFDLFYADARPDQPSKFTQIHLPGNQMFLRLSPEGNRVAYSYANHPDYELRVVSFDIEADMDTDLGGVLIDNSGTTLIVPPGALEENFKVKISTPFTIEEEAEVMPGETPLFAMRMLDAQGLEKPKFIEPMTLTIRYTDDEVAGLDEGMLEIYYYDESDPAHPAWVPLGGTVDPEHNEITIDIQHFSSFSVGLKNNLHAVRE</sequence>
<keyword evidence="2" id="KW-0472">Membrane</keyword>
<dbReference type="SUPFAM" id="SSF82171">
    <property type="entry name" value="DPP6 N-terminal domain-like"/>
    <property type="match status" value="1"/>
</dbReference>
<dbReference type="AlphaFoldDB" id="A0A3A4NPD6"/>